<evidence type="ECO:0000313" key="2">
    <source>
        <dbReference type="EMBL" id="KAH1181088.1"/>
    </source>
</evidence>
<evidence type="ECO:0000256" key="1">
    <source>
        <dbReference type="SAM" id="MobiDB-lite"/>
    </source>
</evidence>
<dbReference type="Proteomes" id="UP000827986">
    <property type="component" value="Unassembled WGS sequence"/>
</dbReference>
<evidence type="ECO:0000313" key="3">
    <source>
        <dbReference type="Proteomes" id="UP000827986"/>
    </source>
</evidence>
<dbReference type="AlphaFoldDB" id="A0A9D3XKR3"/>
<keyword evidence="3" id="KW-1185">Reference proteome</keyword>
<proteinExistence type="predicted"/>
<name>A0A9D3XKR3_9SAUR</name>
<accession>A0A9D3XKR3</accession>
<protein>
    <submittedName>
        <fullName evidence="2">Uncharacterized protein</fullName>
    </submittedName>
</protein>
<reference evidence="2" key="1">
    <citation type="submission" date="2021-09" db="EMBL/GenBank/DDBJ databases">
        <title>The genome of Mauremys mutica provides insights into the evolution of semi-aquatic lifestyle.</title>
        <authorList>
            <person name="Gong S."/>
            <person name="Gao Y."/>
        </authorList>
    </citation>
    <scope>NUCLEOTIDE SEQUENCE</scope>
    <source>
        <strain evidence="2">MM-2020</strain>
        <tissue evidence="2">Muscle</tissue>
    </source>
</reference>
<sequence>MEPGCPSPKKPASTGPHKRVSTSKAPLHSLAAGSGPSPFVTAQSLGCGTFPSPFPSAQLSCRAPGWADALSELLLSAGCRWLLPQITQPGRGAATAIKGAPQREIVLGTEAWQSG</sequence>
<feature type="region of interest" description="Disordered" evidence="1">
    <location>
        <begin position="1"/>
        <end position="34"/>
    </location>
</feature>
<organism evidence="2 3">
    <name type="scientific">Mauremys mutica</name>
    <name type="common">yellowpond turtle</name>
    <dbReference type="NCBI Taxonomy" id="74926"/>
    <lineage>
        <taxon>Eukaryota</taxon>
        <taxon>Metazoa</taxon>
        <taxon>Chordata</taxon>
        <taxon>Craniata</taxon>
        <taxon>Vertebrata</taxon>
        <taxon>Euteleostomi</taxon>
        <taxon>Archelosauria</taxon>
        <taxon>Testudinata</taxon>
        <taxon>Testudines</taxon>
        <taxon>Cryptodira</taxon>
        <taxon>Durocryptodira</taxon>
        <taxon>Testudinoidea</taxon>
        <taxon>Geoemydidae</taxon>
        <taxon>Geoemydinae</taxon>
        <taxon>Mauremys</taxon>
    </lineage>
</organism>
<dbReference type="EMBL" id="JAHDVG010000469">
    <property type="protein sequence ID" value="KAH1181088.1"/>
    <property type="molecule type" value="Genomic_DNA"/>
</dbReference>
<gene>
    <name evidence="2" type="ORF">KIL84_002022</name>
</gene>
<comment type="caution">
    <text evidence="2">The sequence shown here is derived from an EMBL/GenBank/DDBJ whole genome shotgun (WGS) entry which is preliminary data.</text>
</comment>